<reference evidence="1 2" key="1">
    <citation type="submission" date="2019-08" db="EMBL/GenBank/DDBJ databases">
        <title>Deep-cultivation of Planctomycetes and their phenomic and genomic characterization uncovers novel biology.</title>
        <authorList>
            <person name="Wiegand S."/>
            <person name="Jogler M."/>
            <person name="Boedeker C."/>
            <person name="Pinto D."/>
            <person name="Vollmers J."/>
            <person name="Rivas-Marin E."/>
            <person name="Kohn T."/>
            <person name="Peeters S.H."/>
            <person name="Heuer A."/>
            <person name="Rast P."/>
            <person name="Oberbeckmann S."/>
            <person name="Bunk B."/>
            <person name="Jeske O."/>
            <person name="Meyerdierks A."/>
            <person name="Storesund J.E."/>
            <person name="Kallscheuer N."/>
            <person name="Luecker S."/>
            <person name="Lage O.M."/>
            <person name="Pohl T."/>
            <person name="Merkel B.J."/>
            <person name="Hornburger P."/>
            <person name="Mueller R.-W."/>
            <person name="Bruemmer F."/>
            <person name="Labrenz M."/>
            <person name="Spormann A.M."/>
            <person name="Op Den Camp H."/>
            <person name="Overmann J."/>
            <person name="Amann R."/>
            <person name="Jetten M.S.M."/>
            <person name="Mascher T."/>
            <person name="Medema M.H."/>
            <person name="Devos D.P."/>
            <person name="Kaster A.-K."/>
            <person name="Ovreas L."/>
            <person name="Rohde M."/>
            <person name="Galperin M.Y."/>
            <person name="Jogler C."/>
        </authorList>
    </citation>
    <scope>NUCLEOTIDE SEQUENCE [LARGE SCALE GENOMIC DNA]</scope>
    <source>
        <strain evidence="1 2">LF1</strain>
    </source>
</reference>
<dbReference type="AlphaFoldDB" id="A0A5B1CJQ5"/>
<proteinExistence type="predicted"/>
<dbReference type="EMBL" id="VRLW01000001">
    <property type="protein sequence ID" value="KAA1260512.1"/>
    <property type="molecule type" value="Genomic_DNA"/>
</dbReference>
<sequence length="66" mass="7145">MQLIVDGNSFDVAQVGNGKAVLRNPEEMQPSEAVLVITIDGQEEHRAVRLPNGISKSQPEVAYKAV</sequence>
<dbReference type="Proteomes" id="UP000322699">
    <property type="component" value="Unassembled WGS sequence"/>
</dbReference>
<evidence type="ECO:0000313" key="1">
    <source>
        <dbReference type="EMBL" id="KAA1260512.1"/>
    </source>
</evidence>
<comment type="caution">
    <text evidence="1">The sequence shown here is derived from an EMBL/GenBank/DDBJ whole genome shotgun (WGS) entry which is preliminary data.</text>
</comment>
<evidence type="ECO:0000313" key="2">
    <source>
        <dbReference type="Proteomes" id="UP000322699"/>
    </source>
</evidence>
<accession>A0A5B1CJQ5</accession>
<keyword evidence="2" id="KW-1185">Reference proteome</keyword>
<protein>
    <submittedName>
        <fullName evidence="1">Uncharacterized protein</fullName>
    </submittedName>
</protein>
<organism evidence="1 2">
    <name type="scientific">Rubripirellula obstinata</name>
    <dbReference type="NCBI Taxonomy" id="406547"/>
    <lineage>
        <taxon>Bacteria</taxon>
        <taxon>Pseudomonadati</taxon>
        <taxon>Planctomycetota</taxon>
        <taxon>Planctomycetia</taxon>
        <taxon>Pirellulales</taxon>
        <taxon>Pirellulaceae</taxon>
        <taxon>Rubripirellula</taxon>
    </lineage>
</organism>
<gene>
    <name evidence="1" type="ORF">LF1_30520</name>
</gene>
<name>A0A5B1CJQ5_9BACT</name>